<evidence type="ECO:0000313" key="2">
    <source>
        <dbReference type="Proteomes" id="UP000001396"/>
    </source>
</evidence>
<dbReference type="EMBL" id="ADBJ01000018">
    <property type="protein sequence ID" value="EFA82514.1"/>
    <property type="molecule type" value="Genomic_DNA"/>
</dbReference>
<dbReference type="InterPro" id="IPR012334">
    <property type="entry name" value="Pectin_lyas_fold"/>
</dbReference>
<dbReference type="Proteomes" id="UP000001396">
    <property type="component" value="Unassembled WGS sequence"/>
</dbReference>
<comment type="caution">
    <text evidence="1">The sequence shown here is derived from an EMBL/GenBank/DDBJ whole genome shotgun (WGS) entry which is preliminary data.</text>
</comment>
<dbReference type="Gene3D" id="2.160.20.10">
    <property type="entry name" value="Single-stranded right-handed beta-helix, Pectin lyase-like"/>
    <property type="match status" value="1"/>
</dbReference>
<dbReference type="SUPFAM" id="SSF51126">
    <property type="entry name" value="Pectin lyase-like"/>
    <property type="match status" value="1"/>
</dbReference>
<name>D3B6X1_HETP5</name>
<accession>D3B6X1</accession>
<proteinExistence type="predicted"/>
<keyword evidence="2" id="KW-1185">Reference proteome</keyword>
<dbReference type="GeneID" id="31359689"/>
<sequence>MIIIINNNNNNKLVTSISLLSLNNDDAIRHCILSILALLVVLSSARYLSRRKACSLSSSVAQCQNGVCPSIVACIQEYEKSYFNIVVIVPDGNHFCNQTESHTLNYDLNIEIQPKRRTSTPTFTCQVSLSMGKTSFLRLQTSYVFTMMISNIIIEATETVENRGSLICIDSPFHLYSYEKNNILIMNNVVMNNAHSTLNYEAEEAGSITLNAVDLIMNDCTITNSKSSGNYSSAINNSTITNSHSSHNNHDGYGISFSGYGLKIYNSIFDGNYAESNFISASAKSSVYVQSNKFTNNKSQYGNCFSIDSPKSIEFDSNVFDNNIGHFASALSVYTHYNYLRDAYYGYYFTNNNFTNNVASKTTLYIATQGIYVLSGSIFQNNVAFEAADIYFHKQRITLLGGTFINSSLLSSNNNNNNN</sequence>
<dbReference type="InterPro" id="IPR011050">
    <property type="entry name" value="Pectin_lyase_fold/virulence"/>
</dbReference>
<protein>
    <recommendedName>
        <fullName evidence="3">Right handed beta helix domain-containing protein</fullName>
    </recommendedName>
</protein>
<dbReference type="AlphaFoldDB" id="D3B6X1"/>
<dbReference type="RefSeq" id="XP_020434631.1">
    <property type="nucleotide sequence ID" value="XM_020575111.1"/>
</dbReference>
<reference evidence="1 2" key="1">
    <citation type="journal article" date="2011" name="Genome Res.">
        <title>Phylogeny-wide analysis of social amoeba genomes highlights ancient origins for complex intercellular communication.</title>
        <authorList>
            <person name="Heidel A.J."/>
            <person name="Lawal H.M."/>
            <person name="Felder M."/>
            <person name="Schilde C."/>
            <person name="Helps N.R."/>
            <person name="Tunggal B."/>
            <person name="Rivero F."/>
            <person name="John U."/>
            <person name="Schleicher M."/>
            <person name="Eichinger L."/>
            <person name="Platzer M."/>
            <person name="Noegel A.A."/>
            <person name="Schaap P."/>
            <person name="Gloeckner G."/>
        </authorList>
    </citation>
    <scope>NUCLEOTIDE SEQUENCE [LARGE SCALE GENOMIC DNA]</scope>
    <source>
        <strain evidence="2">ATCC 26659 / Pp 5 / PN500</strain>
    </source>
</reference>
<dbReference type="InParanoid" id="D3B6X1"/>
<gene>
    <name evidence="1" type="ORF">PPL_04202</name>
</gene>
<organism evidence="1 2">
    <name type="scientific">Heterostelium pallidum (strain ATCC 26659 / Pp 5 / PN500)</name>
    <name type="common">Cellular slime mold</name>
    <name type="synonym">Polysphondylium pallidum</name>
    <dbReference type="NCBI Taxonomy" id="670386"/>
    <lineage>
        <taxon>Eukaryota</taxon>
        <taxon>Amoebozoa</taxon>
        <taxon>Evosea</taxon>
        <taxon>Eumycetozoa</taxon>
        <taxon>Dictyostelia</taxon>
        <taxon>Acytosteliales</taxon>
        <taxon>Acytosteliaceae</taxon>
        <taxon>Heterostelium</taxon>
    </lineage>
</organism>
<evidence type="ECO:0008006" key="3">
    <source>
        <dbReference type="Google" id="ProtNLM"/>
    </source>
</evidence>
<evidence type="ECO:0000313" key="1">
    <source>
        <dbReference type="EMBL" id="EFA82514.1"/>
    </source>
</evidence>